<dbReference type="EMBL" id="BONV01000035">
    <property type="protein sequence ID" value="GIG82945.1"/>
    <property type="molecule type" value="Genomic_DNA"/>
</dbReference>
<feature type="transmembrane region" description="Helical" evidence="1">
    <location>
        <begin position="150"/>
        <end position="171"/>
    </location>
</feature>
<feature type="chain" id="PRO_5035307387" evidence="2">
    <location>
        <begin position="32"/>
        <end position="184"/>
    </location>
</feature>
<feature type="transmembrane region" description="Helical" evidence="1">
    <location>
        <begin position="115"/>
        <end position="138"/>
    </location>
</feature>
<name>A0A8J3V8U8_9ACTN</name>
<keyword evidence="1" id="KW-0472">Membrane</keyword>
<evidence type="ECO:0000256" key="1">
    <source>
        <dbReference type="SAM" id="Phobius"/>
    </source>
</evidence>
<evidence type="ECO:0000313" key="4">
    <source>
        <dbReference type="Proteomes" id="UP000630097"/>
    </source>
</evidence>
<proteinExistence type="predicted"/>
<keyword evidence="4" id="KW-1185">Reference proteome</keyword>
<comment type="caution">
    <text evidence="3">The sequence shown here is derived from an EMBL/GenBank/DDBJ whole genome shotgun (WGS) entry which is preliminary data.</text>
</comment>
<evidence type="ECO:0000313" key="3">
    <source>
        <dbReference type="EMBL" id="GIG82945.1"/>
    </source>
</evidence>
<accession>A0A8J3V8U8</accession>
<dbReference type="RefSeq" id="WP_203886276.1">
    <property type="nucleotide sequence ID" value="NZ_BAABHH010000002.1"/>
</dbReference>
<keyword evidence="1" id="KW-0812">Transmembrane</keyword>
<dbReference type="Proteomes" id="UP000630097">
    <property type="component" value="Unassembled WGS sequence"/>
</dbReference>
<protein>
    <submittedName>
        <fullName evidence="3">Uncharacterized protein</fullName>
    </submittedName>
</protein>
<organism evidence="3 4">
    <name type="scientific">Planotetraspora kaengkrachanensis</name>
    <dbReference type="NCBI Taxonomy" id="575193"/>
    <lineage>
        <taxon>Bacteria</taxon>
        <taxon>Bacillati</taxon>
        <taxon>Actinomycetota</taxon>
        <taxon>Actinomycetes</taxon>
        <taxon>Streptosporangiales</taxon>
        <taxon>Streptosporangiaceae</taxon>
        <taxon>Planotetraspora</taxon>
    </lineage>
</organism>
<dbReference type="AlphaFoldDB" id="A0A8J3V8U8"/>
<keyword evidence="2" id="KW-0732">Signal</keyword>
<evidence type="ECO:0000256" key="2">
    <source>
        <dbReference type="SAM" id="SignalP"/>
    </source>
</evidence>
<gene>
    <name evidence="3" type="ORF">Pka01_60720</name>
</gene>
<reference evidence="3 4" key="1">
    <citation type="submission" date="2021-01" db="EMBL/GenBank/DDBJ databases">
        <title>Whole genome shotgun sequence of Planotetraspora kaengkrachanensis NBRC 104272.</title>
        <authorList>
            <person name="Komaki H."/>
            <person name="Tamura T."/>
        </authorList>
    </citation>
    <scope>NUCLEOTIDE SEQUENCE [LARGE SCALE GENOMIC DNA]</scope>
    <source>
        <strain evidence="3 4">NBRC 104272</strain>
    </source>
</reference>
<sequence length="184" mass="19383">MRDYLPRQLSRAVITAACALVALLLATTAAGSPDDLGRAGRGLFRRCSPTSTEGHGPWAGSFYSFPLGIVVLVGVVTAVLALRQIVRRPRPENPSGLIVSDDVLRRRAANAVTGACGVLVTIPLIGVSLVTAAGLLSITCRPVSWTVTGWILIALIAPWLVLLGWSAAAIFSPRYRTRAVQGVS</sequence>
<feature type="signal peptide" evidence="2">
    <location>
        <begin position="1"/>
        <end position="31"/>
    </location>
</feature>
<feature type="transmembrane region" description="Helical" evidence="1">
    <location>
        <begin position="62"/>
        <end position="82"/>
    </location>
</feature>
<keyword evidence="1" id="KW-1133">Transmembrane helix</keyword>